<dbReference type="InterPro" id="IPR036551">
    <property type="entry name" value="Flavin_trans-like"/>
</dbReference>
<dbReference type="GO" id="GO:0004632">
    <property type="term" value="F:phosphopantothenate--cysteine ligase activity"/>
    <property type="evidence" value="ECO:0007669"/>
    <property type="project" value="UniProtKB-UniRule"/>
</dbReference>
<dbReference type="Proteomes" id="UP000178417">
    <property type="component" value="Unassembled WGS sequence"/>
</dbReference>
<organism evidence="7 8">
    <name type="scientific">candidate division WOR-1 bacterium RIFOXYB2_FULL_37_13</name>
    <dbReference type="NCBI Taxonomy" id="1802579"/>
    <lineage>
        <taxon>Bacteria</taxon>
        <taxon>Bacillati</taxon>
        <taxon>Saganbacteria</taxon>
    </lineage>
</organism>
<keyword evidence="2 3" id="KW-0456">Lyase</keyword>
<dbReference type="PANTHER" id="PTHR14359">
    <property type="entry name" value="HOMO-OLIGOMERIC FLAVIN CONTAINING CYS DECARBOXYLASE FAMILY"/>
    <property type="match status" value="1"/>
</dbReference>
<evidence type="ECO:0000256" key="2">
    <source>
        <dbReference type="ARBA" id="ARBA00023239"/>
    </source>
</evidence>
<dbReference type="Pfam" id="PF02441">
    <property type="entry name" value="Flavoprotein"/>
    <property type="match status" value="1"/>
</dbReference>
<dbReference type="GO" id="GO:0015937">
    <property type="term" value="P:coenzyme A biosynthetic process"/>
    <property type="evidence" value="ECO:0007669"/>
    <property type="project" value="UniProtKB-UniRule"/>
</dbReference>
<dbReference type="EC" id="6.3.2.5" evidence="3"/>
<keyword evidence="3" id="KW-0460">Magnesium</keyword>
<keyword evidence="3 4" id="KW-0288">FMN</keyword>
<evidence type="ECO:0000256" key="4">
    <source>
        <dbReference type="RuleBase" id="RU364078"/>
    </source>
</evidence>
<dbReference type="GO" id="GO:0010181">
    <property type="term" value="F:FMN binding"/>
    <property type="evidence" value="ECO:0007669"/>
    <property type="project" value="UniProtKB-UniRule"/>
</dbReference>
<dbReference type="Pfam" id="PF04127">
    <property type="entry name" value="DFP"/>
    <property type="match status" value="1"/>
</dbReference>
<comment type="function">
    <text evidence="4">Catalyzes two steps in the biosynthesis of coenzyme A. In the first step cysteine is conjugated to 4'-phosphopantothenate to form 4-phosphopantothenoylcysteine, in the latter compound is decarboxylated to form 4'-phosphopantotheine.</text>
</comment>
<sequence>MLKGKTVIVGVTGGISAYKTADIVSRLNKLGANVWVVMTNAAKEFVSPLTFRTISKNPVITTLFGEELANSAVPHISLSQKADLIIVAPATANIIGKLAQGMADDALTTIIMSSVCPKIIAPAMNTKMWENPIVEENCSKLKTVGFNFCEPEVGLLACGDEGSGRMSEPKTIVERAVEFLTKKEKQKDDKKDLVGKKILVTAGGTQESIDPVRFIGNRSSGKMGYAIAKAAADRGAQVVLISANSNQTAPLNTTLIYADSSQAMYEEVMKHRHDNNVIIMAAAVADYQPKIQFFQKLKKDEDEFSLDLKKTKDILEELGKSKNGTYLVGFALESDNLIENAKEKLIKKNLDMIVANEPSAFGDDYSEISIVDKNDRIEHFCKAKKEDLAHRILDRIFIS</sequence>
<dbReference type="InterPro" id="IPR003382">
    <property type="entry name" value="Flavoprotein"/>
</dbReference>
<comment type="cofactor">
    <cofactor evidence="3">
        <name>FMN</name>
        <dbReference type="ChEBI" id="CHEBI:58210"/>
    </cofactor>
    <text evidence="3">Binds 1 FMN per subunit.</text>
</comment>
<dbReference type="STRING" id="1802579.A2310_06950"/>
<evidence type="ECO:0000313" key="7">
    <source>
        <dbReference type="EMBL" id="OGC22020.1"/>
    </source>
</evidence>
<dbReference type="EC" id="4.1.1.36" evidence="3"/>
<evidence type="ECO:0000256" key="3">
    <source>
        <dbReference type="HAMAP-Rule" id="MF_02225"/>
    </source>
</evidence>
<dbReference type="AlphaFoldDB" id="A0A1F4SNP0"/>
<dbReference type="Gene3D" id="3.40.50.10300">
    <property type="entry name" value="CoaB-like"/>
    <property type="match status" value="1"/>
</dbReference>
<feature type="domain" description="Flavoprotein" evidence="5">
    <location>
        <begin position="5"/>
        <end position="178"/>
    </location>
</feature>
<dbReference type="PANTHER" id="PTHR14359:SF6">
    <property type="entry name" value="PHOSPHOPANTOTHENOYLCYSTEINE DECARBOXYLASE"/>
    <property type="match status" value="1"/>
</dbReference>
<keyword evidence="3" id="KW-0479">Metal-binding</keyword>
<dbReference type="NCBIfam" id="TIGR00521">
    <property type="entry name" value="coaBC_dfp"/>
    <property type="match status" value="1"/>
</dbReference>
<accession>A0A1F4SNP0</accession>
<dbReference type="SUPFAM" id="SSF52507">
    <property type="entry name" value="Homo-oligomeric flavin-containing Cys decarboxylases, HFCD"/>
    <property type="match status" value="1"/>
</dbReference>
<name>A0A1F4SNP0_UNCSA</name>
<comment type="similarity">
    <text evidence="3 4">In the C-terminal section; belongs to the PPC synthetase family.</text>
</comment>
<comment type="function">
    <text evidence="3">Catalyzes two sequential steps in the biosynthesis of coenzyme A. In the first step cysteine is conjugated to 4'-phosphopantothenate to form 4-phosphopantothenoylcysteine. In the second step the latter compound is decarboxylated to form 4'-phosphopantotheine.</text>
</comment>
<proteinExistence type="inferred from homology"/>
<comment type="pathway">
    <text evidence="3 4">Cofactor biosynthesis; coenzyme A biosynthesis; CoA from (R)-pantothenate: step 2/5.</text>
</comment>
<feature type="active site" description="Proton donor" evidence="3">
    <location>
        <position position="158"/>
    </location>
</feature>
<dbReference type="GO" id="GO:0046872">
    <property type="term" value="F:metal ion binding"/>
    <property type="evidence" value="ECO:0007669"/>
    <property type="project" value="UniProtKB-KW"/>
</dbReference>
<dbReference type="GO" id="GO:0015941">
    <property type="term" value="P:pantothenate catabolic process"/>
    <property type="evidence" value="ECO:0007669"/>
    <property type="project" value="InterPro"/>
</dbReference>
<comment type="caution">
    <text evidence="3">Lacks conserved residue(s) required for the propagation of feature annotation.</text>
</comment>
<reference evidence="7 8" key="1">
    <citation type="journal article" date="2016" name="Nat. Commun.">
        <title>Thousands of microbial genomes shed light on interconnected biogeochemical processes in an aquifer system.</title>
        <authorList>
            <person name="Anantharaman K."/>
            <person name="Brown C.T."/>
            <person name="Hug L.A."/>
            <person name="Sharon I."/>
            <person name="Castelle C.J."/>
            <person name="Probst A.J."/>
            <person name="Thomas B.C."/>
            <person name="Singh A."/>
            <person name="Wilkins M.J."/>
            <person name="Karaoz U."/>
            <person name="Brodie E.L."/>
            <person name="Williams K.H."/>
            <person name="Hubbard S.S."/>
            <person name="Banfield J.F."/>
        </authorList>
    </citation>
    <scope>NUCLEOTIDE SEQUENCE [LARGE SCALE GENOMIC DNA]</scope>
</reference>
<dbReference type="GO" id="GO:0071513">
    <property type="term" value="C:phosphopantothenoylcysteine decarboxylase complex"/>
    <property type="evidence" value="ECO:0007669"/>
    <property type="project" value="TreeGrafter"/>
</dbReference>
<feature type="binding site" evidence="3">
    <location>
        <position position="344"/>
    </location>
    <ligand>
        <name>CTP</name>
        <dbReference type="ChEBI" id="CHEBI:37563"/>
    </ligand>
</feature>
<feature type="region of interest" description="Phosphopantothenoylcysteine decarboxylase" evidence="3">
    <location>
        <begin position="1"/>
        <end position="197"/>
    </location>
</feature>
<comment type="cofactor">
    <cofactor evidence="3">
        <name>Mg(2+)</name>
        <dbReference type="ChEBI" id="CHEBI:18420"/>
    </cofactor>
</comment>
<feature type="domain" description="DNA/pantothenate metabolism flavoprotein C-terminal" evidence="6">
    <location>
        <begin position="193"/>
        <end position="396"/>
    </location>
</feature>
<dbReference type="GO" id="GO:0004633">
    <property type="term" value="F:phosphopantothenoylcysteine decarboxylase activity"/>
    <property type="evidence" value="ECO:0007669"/>
    <property type="project" value="UniProtKB-UniRule"/>
</dbReference>
<feature type="region of interest" description="Phosphopantothenate--cysteine ligase" evidence="3">
    <location>
        <begin position="198"/>
        <end position="399"/>
    </location>
</feature>
<dbReference type="UniPathway" id="UPA00241">
    <property type="reaction ID" value="UER00353"/>
</dbReference>
<feature type="binding site" evidence="3">
    <location>
        <position position="296"/>
    </location>
    <ligand>
        <name>CTP</name>
        <dbReference type="ChEBI" id="CHEBI:37563"/>
    </ligand>
</feature>
<comment type="catalytic activity">
    <reaction evidence="3 4">
        <text>N-[(R)-4-phosphopantothenoyl]-L-cysteine + H(+) = (R)-4'-phosphopantetheine + CO2</text>
        <dbReference type="Rhea" id="RHEA:16793"/>
        <dbReference type="ChEBI" id="CHEBI:15378"/>
        <dbReference type="ChEBI" id="CHEBI:16526"/>
        <dbReference type="ChEBI" id="CHEBI:59458"/>
        <dbReference type="ChEBI" id="CHEBI:61723"/>
        <dbReference type="EC" id="4.1.1.36"/>
    </reaction>
</comment>
<dbReference type="HAMAP" id="MF_02225">
    <property type="entry name" value="CoaBC"/>
    <property type="match status" value="1"/>
</dbReference>
<dbReference type="InterPro" id="IPR005252">
    <property type="entry name" value="CoaBC"/>
</dbReference>
<comment type="catalytic activity">
    <reaction evidence="3 4">
        <text>(R)-4'-phosphopantothenate + L-cysteine + CTP = N-[(R)-4-phosphopantothenoyl]-L-cysteine + CMP + diphosphate + H(+)</text>
        <dbReference type="Rhea" id="RHEA:19397"/>
        <dbReference type="ChEBI" id="CHEBI:10986"/>
        <dbReference type="ChEBI" id="CHEBI:15378"/>
        <dbReference type="ChEBI" id="CHEBI:33019"/>
        <dbReference type="ChEBI" id="CHEBI:35235"/>
        <dbReference type="ChEBI" id="CHEBI:37563"/>
        <dbReference type="ChEBI" id="CHEBI:59458"/>
        <dbReference type="ChEBI" id="CHEBI:60377"/>
        <dbReference type="EC" id="6.3.2.5"/>
    </reaction>
</comment>
<comment type="similarity">
    <text evidence="3 4">In the N-terminal section; belongs to the HFCD (homo-oligomeric flavin containing Cys decarboxylase) superfamily.</text>
</comment>
<dbReference type="SUPFAM" id="SSF102645">
    <property type="entry name" value="CoaB-like"/>
    <property type="match status" value="1"/>
</dbReference>
<evidence type="ECO:0000256" key="1">
    <source>
        <dbReference type="ARBA" id="ARBA00022793"/>
    </source>
</evidence>
<evidence type="ECO:0000259" key="5">
    <source>
        <dbReference type="Pfam" id="PF02441"/>
    </source>
</evidence>
<comment type="caution">
    <text evidence="7">The sequence shown here is derived from an EMBL/GenBank/DDBJ whole genome shotgun (WGS) entry which is preliminary data.</text>
</comment>
<keyword evidence="1 3" id="KW-0210">Decarboxylase</keyword>
<keyword evidence="3 4" id="KW-0436">Ligase</keyword>
<dbReference type="InterPro" id="IPR007085">
    <property type="entry name" value="DNA/pantothenate-metab_flavo_C"/>
</dbReference>
<keyword evidence="3 4" id="KW-0285">Flavoprotein</keyword>
<feature type="binding site" evidence="3">
    <location>
        <position position="286"/>
    </location>
    <ligand>
        <name>CTP</name>
        <dbReference type="ChEBI" id="CHEBI:37563"/>
    </ligand>
</feature>
<dbReference type="EMBL" id="MEUB01000033">
    <property type="protein sequence ID" value="OGC22020.1"/>
    <property type="molecule type" value="Genomic_DNA"/>
</dbReference>
<evidence type="ECO:0000259" key="6">
    <source>
        <dbReference type="Pfam" id="PF04127"/>
    </source>
</evidence>
<dbReference type="InterPro" id="IPR035929">
    <property type="entry name" value="CoaB-like_sf"/>
</dbReference>
<comment type="pathway">
    <text evidence="3 4">Cofactor biosynthesis; coenzyme A biosynthesis; CoA from (R)-pantothenate: step 3/5.</text>
</comment>
<evidence type="ECO:0000313" key="8">
    <source>
        <dbReference type="Proteomes" id="UP000178417"/>
    </source>
</evidence>
<feature type="binding site" evidence="3">
    <location>
        <position position="330"/>
    </location>
    <ligand>
        <name>CTP</name>
        <dbReference type="ChEBI" id="CHEBI:37563"/>
    </ligand>
</feature>
<protein>
    <recommendedName>
        <fullName evidence="3">Coenzyme A biosynthesis bifunctional protein CoaBC</fullName>
    </recommendedName>
    <alternativeName>
        <fullName evidence="3">DNA/pantothenate metabolism flavoprotein</fullName>
    </alternativeName>
    <alternativeName>
        <fullName evidence="3">Phosphopantothenoylcysteine synthetase/decarboxylase</fullName>
        <shortName evidence="3">PPCS-PPCDC</shortName>
    </alternativeName>
    <domain>
        <recommendedName>
            <fullName evidence="3">Phosphopantothenoylcysteine decarboxylase</fullName>
            <shortName evidence="3">PPC decarboxylase</shortName>
            <shortName evidence="3">PPC-DC</shortName>
            <ecNumber evidence="3">4.1.1.36</ecNumber>
        </recommendedName>
        <alternativeName>
            <fullName evidence="3">CoaC</fullName>
        </alternativeName>
    </domain>
    <domain>
        <recommendedName>
            <fullName evidence="3">Phosphopantothenate--cysteine ligase</fullName>
            <ecNumber evidence="3">6.3.2.5</ecNumber>
        </recommendedName>
        <alternativeName>
            <fullName evidence="3">CoaB</fullName>
        </alternativeName>
        <alternativeName>
            <fullName evidence="3">Phosphopantothenoylcysteine synthetase</fullName>
            <shortName evidence="3">PPC synthetase</shortName>
            <shortName evidence="3">PPC-S</shortName>
        </alternativeName>
    </domain>
</protein>
<feature type="binding site" evidence="3">
    <location>
        <position position="348"/>
    </location>
    <ligand>
        <name>CTP</name>
        <dbReference type="ChEBI" id="CHEBI:37563"/>
    </ligand>
</feature>
<gene>
    <name evidence="3" type="primary">coaBC</name>
    <name evidence="7" type="ORF">A2310_06950</name>
</gene>
<keyword evidence="3" id="KW-0511">Multifunctional enzyme</keyword>
<dbReference type="Gene3D" id="3.40.50.1950">
    <property type="entry name" value="Flavin prenyltransferase-like"/>
    <property type="match status" value="1"/>
</dbReference>